<evidence type="ECO:0000259" key="2">
    <source>
        <dbReference type="Pfam" id="PF03703"/>
    </source>
</evidence>
<dbReference type="AlphaFoldDB" id="A0A5S9M3E9"/>
<dbReference type="InterPro" id="IPR005182">
    <property type="entry name" value="YdbS-like_PH"/>
</dbReference>
<accession>A0A5S9M3E9</accession>
<dbReference type="Pfam" id="PF03703">
    <property type="entry name" value="bPH_2"/>
    <property type="match status" value="1"/>
</dbReference>
<evidence type="ECO:0000313" key="3">
    <source>
        <dbReference type="EMBL" id="BBP87295.1"/>
    </source>
</evidence>
<keyword evidence="1" id="KW-1133">Transmembrane helix</keyword>
<protein>
    <recommendedName>
        <fullName evidence="2">YdbS-like PH domain-containing protein</fullName>
    </recommendedName>
</protein>
<dbReference type="PANTHER" id="PTHR34473:SF2">
    <property type="entry name" value="UPF0699 TRANSMEMBRANE PROTEIN YDBT"/>
    <property type="match status" value="1"/>
</dbReference>
<feature type="domain" description="YdbS-like PH" evidence="2">
    <location>
        <begin position="47"/>
        <end position="105"/>
    </location>
</feature>
<keyword evidence="1" id="KW-0812">Transmembrane</keyword>
<reference evidence="3 4" key="1">
    <citation type="submission" date="2019-12" db="EMBL/GenBank/DDBJ databases">
        <title>Full genome sequence of a Bacillus safensis strain isolated from commercially available natto in Indonesia.</title>
        <authorList>
            <person name="Yoshida M."/>
            <person name="Uomi M."/>
            <person name="Waturangi D."/>
            <person name="Ekaputri J.J."/>
            <person name="Setiamarga D.H.E."/>
        </authorList>
    </citation>
    <scope>NUCLEOTIDE SEQUENCE [LARGE SCALE GENOMIC DNA]</scope>
    <source>
        <strain evidence="3 4">IDN1</strain>
    </source>
</reference>
<name>A0A5S9M3E9_BACIA</name>
<keyword evidence="1" id="KW-0472">Membrane</keyword>
<organism evidence="3 4">
    <name type="scientific">Bacillus safensis</name>
    <dbReference type="NCBI Taxonomy" id="561879"/>
    <lineage>
        <taxon>Bacteria</taxon>
        <taxon>Bacillati</taxon>
        <taxon>Bacillota</taxon>
        <taxon>Bacilli</taxon>
        <taxon>Bacillales</taxon>
        <taxon>Bacillaceae</taxon>
        <taxon>Bacillus</taxon>
    </lineage>
</organism>
<evidence type="ECO:0000313" key="4">
    <source>
        <dbReference type="Proteomes" id="UP000464658"/>
    </source>
</evidence>
<proteinExistence type="predicted"/>
<gene>
    <name evidence="3" type="ORF">BsIDN1_09130</name>
</gene>
<dbReference type="EMBL" id="AP021906">
    <property type="protein sequence ID" value="BBP87295.1"/>
    <property type="molecule type" value="Genomic_DNA"/>
</dbReference>
<evidence type="ECO:0000256" key="1">
    <source>
        <dbReference type="SAM" id="Phobius"/>
    </source>
</evidence>
<dbReference type="Proteomes" id="UP000464658">
    <property type="component" value="Chromosome"/>
</dbReference>
<sequence>MKFSLWTGSSSSSLFLSHASIEIYAILIFLAVLIAWILSVGVTALQYANFAAKRKGNDIIITRGLIERHQMTIPLARIQAVKIKENMIREPFGFATVMLVSAGGSITEKKKPLPSYFRSFGKKNK</sequence>
<feature type="transmembrane region" description="Helical" evidence="1">
    <location>
        <begin position="23"/>
        <end position="45"/>
    </location>
</feature>
<dbReference type="PANTHER" id="PTHR34473">
    <property type="entry name" value="UPF0699 TRANSMEMBRANE PROTEIN YDBS"/>
    <property type="match status" value="1"/>
</dbReference>